<comment type="caution">
    <text evidence="5">The sequence shown here is derived from an EMBL/GenBank/DDBJ whole genome shotgun (WGS) entry which is preliminary data.</text>
</comment>
<organism evidence="5 6">
    <name type="scientific">Rhynchospora tenuis</name>
    <dbReference type="NCBI Taxonomy" id="198213"/>
    <lineage>
        <taxon>Eukaryota</taxon>
        <taxon>Viridiplantae</taxon>
        <taxon>Streptophyta</taxon>
        <taxon>Embryophyta</taxon>
        <taxon>Tracheophyta</taxon>
        <taxon>Spermatophyta</taxon>
        <taxon>Magnoliopsida</taxon>
        <taxon>Liliopsida</taxon>
        <taxon>Poales</taxon>
        <taxon>Cyperaceae</taxon>
        <taxon>Cyperoideae</taxon>
        <taxon>Rhynchosporeae</taxon>
        <taxon>Rhynchospora</taxon>
    </lineage>
</organism>
<keyword evidence="2 4" id="KW-0472">Membrane</keyword>
<dbReference type="AlphaFoldDB" id="A0AAD5ZJZ3"/>
<evidence type="ECO:0008006" key="7">
    <source>
        <dbReference type="Google" id="ProtNLM"/>
    </source>
</evidence>
<accession>A0AAD5ZJZ3</accession>
<reference evidence="5 6" key="1">
    <citation type="journal article" date="2022" name="Cell">
        <title>Repeat-based holocentromeres influence genome architecture and karyotype evolution.</title>
        <authorList>
            <person name="Hofstatter P.G."/>
            <person name="Thangavel G."/>
            <person name="Lux T."/>
            <person name="Neumann P."/>
            <person name="Vondrak T."/>
            <person name="Novak P."/>
            <person name="Zhang M."/>
            <person name="Costa L."/>
            <person name="Castellani M."/>
            <person name="Scott A."/>
            <person name="Toegelov H."/>
            <person name="Fuchs J."/>
            <person name="Mata-Sucre Y."/>
            <person name="Dias Y."/>
            <person name="Vanzela A.L.L."/>
            <person name="Huettel B."/>
            <person name="Almeida C.C.S."/>
            <person name="Simkova H."/>
            <person name="Souza G."/>
            <person name="Pedrosa-Harand A."/>
            <person name="Macas J."/>
            <person name="Mayer K.F.X."/>
            <person name="Houben A."/>
            <person name="Marques A."/>
        </authorList>
    </citation>
    <scope>NUCLEOTIDE SEQUENCE [LARGE SCALE GENOMIC DNA]</scope>
    <source>
        <strain evidence="5">RhyTen1mFocal</strain>
    </source>
</reference>
<dbReference type="PANTHER" id="PTHR31234">
    <property type="entry name" value="LATE EMBRYOGENESIS ABUNDANT (LEA) HYDROXYPROLINE-RICH GLYCOPROTEIN FAMILY"/>
    <property type="match status" value="1"/>
</dbReference>
<keyword evidence="6" id="KW-1185">Reference proteome</keyword>
<dbReference type="GO" id="GO:0098542">
    <property type="term" value="P:defense response to other organism"/>
    <property type="evidence" value="ECO:0007669"/>
    <property type="project" value="InterPro"/>
</dbReference>
<evidence type="ECO:0000256" key="4">
    <source>
        <dbReference type="SAM" id="Phobius"/>
    </source>
</evidence>
<dbReference type="GO" id="GO:0005886">
    <property type="term" value="C:plasma membrane"/>
    <property type="evidence" value="ECO:0007669"/>
    <property type="project" value="TreeGrafter"/>
</dbReference>
<keyword evidence="4" id="KW-1133">Transmembrane helix</keyword>
<evidence type="ECO:0000313" key="5">
    <source>
        <dbReference type="EMBL" id="KAJ3699201.1"/>
    </source>
</evidence>
<dbReference type="EMBL" id="JAMRDG010000001">
    <property type="protein sequence ID" value="KAJ3699201.1"/>
    <property type="molecule type" value="Genomic_DNA"/>
</dbReference>
<gene>
    <name evidence="5" type="ORF">LUZ61_002906</name>
</gene>
<proteinExistence type="predicted"/>
<keyword evidence="4" id="KW-0812">Transmembrane</keyword>
<dbReference type="InterPro" id="IPR044839">
    <property type="entry name" value="NDR1-like"/>
</dbReference>
<protein>
    <recommendedName>
        <fullName evidence="7">Late embryogenesis abundant protein LEA-2 subgroup domain-containing protein</fullName>
    </recommendedName>
</protein>
<name>A0AAD5ZJZ3_9POAL</name>
<evidence type="ECO:0000256" key="1">
    <source>
        <dbReference type="ARBA" id="ARBA00004370"/>
    </source>
</evidence>
<evidence type="ECO:0000313" key="6">
    <source>
        <dbReference type="Proteomes" id="UP001210211"/>
    </source>
</evidence>
<evidence type="ECO:0000256" key="3">
    <source>
        <dbReference type="SAM" id="MobiDB-lite"/>
    </source>
</evidence>
<comment type="subcellular location">
    <subcellularLocation>
        <location evidence="1">Membrane</location>
    </subcellularLocation>
</comment>
<feature type="region of interest" description="Disordered" evidence="3">
    <location>
        <begin position="1"/>
        <end position="21"/>
    </location>
</feature>
<feature type="transmembrane region" description="Helical" evidence="4">
    <location>
        <begin position="51"/>
        <end position="77"/>
    </location>
</feature>
<sequence>MDDHHQSYSLAAPPPGLTNPVRPVPQYISLANQKFHRRHHEYDHADYCQRLICFFCTFLFFFILLFLLTFVAIFTILNPKLPKYKVSSITINSLHVNPANTNVSAEFTLFIEADNPNNRIGILYRDAGKVTAFFRGNTLCSGEIPQFLQPGNNITLIKIGMKGQIKVGPGDRAALLEGIAGPPSGEALELHVLAKVPVAVQLDNEVTLWRFRVDTFFTLMLNSIAPRQPIRIEKSEHNFEVDYMDWM</sequence>
<dbReference type="Proteomes" id="UP001210211">
    <property type="component" value="Unassembled WGS sequence"/>
</dbReference>
<dbReference type="PANTHER" id="PTHR31234:SF72">
    <property type="entry name" value="NDR1_HIN1-LIKE PROTEIN 6"/>
    <property type="match status" value="1"/>
</dbReference>
<evidence type="ECO:0000256" key="2">
    <source>
        <dbReference type="ARBA" id="ARBA00023136"/>
    </source>
</evidence>